<accession>A0A0G9HFZ1</accession>
<protein>
    <submittedName>
        <fullName evidence="1">Addiction module antitoxin RelB</fullName>
    </submittedName>
</protein>
<dbReference type="InterPro" id="IPR009241">
    <property type="entry name" value="HigB-like"/>
</dbReference>
<gene>
    <name evidence="1" type="ORF">BJI69_20870</name>
</gene>
<dbReference type="PANTHER" id="PTHR41791">
    <property type="entry name" value="SSL7039 PROTEIN"/>
    <property type="match status" value="1"/>
</dbReference>
<dbReference type="NCBIfam" id="TIGR02683">
    <property type="entry name" value="upstrm_HI1419"/>
    <property type="match status" value="1"/>
</dbReference>
<organism evidence="1 2">
    <name type="scientific">Luteibacter rhizovicinus DSM 16549</name>
    <dbReference type="NCBI Taxonomy" id="1440763"/>
    <lineage>
        <taxon>Bacteria</taxon>
        <taxon>Pseudomonadati</taxon>
        <taxon>Pseudomonadota</taxon>
        <taxon>Gammaproteobacteria</taxon>
        <taxon>Lysobacterales</taxon>
        <taxon>Rhodanobacteraceae</taxon>
        <taxon>Luteibacter</taxon>
    </lineage>
</organism>
<dbReference type="EMBL" id="CP017480">
    <property type="protein sequence ID" value="APG06684.1"/>
    <property type="molecule type" value="Genomic_DNA"/>
</dbReference>
<dbReference type="KEGG" id="lrz:BJI69_20870"/>
<dbReference type="STRING" id="1440763.BJI69_20870"/>
<dbReference type="InterPro" id="IPR014056">
    <property type="entry name" value="TypeIITA-like_toxin_pred"/>
</dbReference>
<dbReference type="PIRSF" id="PIRSF028744">
    <property type="entry name" value="Addict_mod_HI1419"/>
    <property type="match status" value="1"/>
</dbReference>
<dbReference type="PANTHER" id="PTHR41791:SF1">
    <property type="entry name" value="SSL7039 PROTEIN"/>
    <property type="match status" value="1"/>
</dbReference>
<dbReference type="AlphaFoldDB" id="A0A0G9HFZ1"/>
<sequence>MYTLVETSDFSGWVRSLKDHVARAKILVRTKRLAEGNMGDAKHFDGISEMRINHGPGYRVYFARDGSTIFLLLTGGSKSTQPKDIAKARKLLAARTRS</sequence>
<reference evidence="2" key="1">
    <citation type="submission" date="2016-09" db="EMBL/GenBank/DDBJ databases">
        <authorList>
            <person name="Lysoe E."/>
        </authorList>
    </citation>
    <scope>NUCLEOTIDE SEQUENCE [LARGE SCALE GENOMIC DNA]</scope>
    <source>
        <strain evidence="2">LJ96T</strain>
    </source>
</reference>
<dbReference type="Proteomes" id="UP000182987">
    <property type="component" value="Chromosome"/>
</dbReference>
<dbReference type="PATRIC" id="fig|1440763.5.peg.1038"/>
<dbReference type="Pfam" id="PF05973">
    <property type="entry name" value="Gp49"/>
    <property type="match status" value="1"/>
</dbReference>
<evidence type="ECO:0000313" key="1">
    <source>
        <dbReference type="EMBL" id="APG06684.1"/>
    </source>
</evidence>
<dbReference type="OrthoDB" id="9800258at2"/>
<proteinExistence type="predicted"/>
<name>A0A0G9HFZ1_9GAMM</name>
<keyword evidence="2" id="KW-1185">Reference proteome</keyword>
<evidence type="ECO:0000313" key="2">
    <source>
        <dbReference type="Proteomes" id="UP000182987"/>
    </source>
</evidence>